<dbReference type="AlphaFoldDB" id="A0A967C9G3"/>
<dbReference type="InterPro" id="IPR029063">
    <property type="entry name" value="SAM-dependent_MTases_sf"/>
</dbReference>
<evidence type="ECO:0000256" key="4">
    <source>
        <dbReference type="ARBA" id="ARBA00025707"/>
    </source>
</evidence>
<organism evidence="6 7">
    <name type="scientific">Pelagibius litoralis</name>
    <dbReference type="NCBI Taxonomy" id="374515"/>
    <lineage>
        <taxon>Bacteria</taxon>
        <taxon>Pseudomonadati</taxon>
        <taxon>Pseudomonadota</taxon>
        <taxon>Alphaproteobacteria</taxon>
        <taxon>Rhodospirillales</taxon>
        <taxon>Rhodovibrionaceae</taxon>
        <taxon>Pelagibius</taxon>
    </lineage>
</organism>
<evidence type="ECO:0000259" key="5">
    <source>
        <dbReference type="Pfam" id="PF08241"/>
    </source>
</evidence>
<dbReference type="Pfam" id="PF08241">
    <property type="entry name" value="Methyltransf_11"/>
    <property type="match status" value="1"/>
</dbReference>
<comment type="pathway">
    <text evidence="4">Phospholipid metabolism.</text>
</comment>
<dbReference type="GO" id="GO:0008757">
    <property type="term" value="F:S-adenosylmethionine-dependent methyltransferase activity"/>
    <property type="evidence" value="ECO:0007669"/>
    <property type="project" value="InterPro"/>
</dbReference>
<keyword evidence="3" id="KW-0808">Transferase</keyword>
<keyword evidence="2 6" id="KW-0489">Methyltransferase</keyword>
<dbReference type="SUPFAM" id="SSF53335">
    <property type="entry name" value="S-adenosyl-L-methionine-dependent methyltransferases"/>
    <property type="match status" value="1"/>
</dbReference>
<dbReference type="CDD" id="cd02440">
    <property type="entry name" value="AdoMet_MTases"/>
    <property type="match status" value="1"/>
</dbReference>
<name>A0A967C9G3_9PROT</name>
<dbReference type="RefSeq" id="WP_167224321.1">
    <property type="nucleotide sequence ID" value="NZ_JAAQPH010000007.1"/>
</dbReference>
<reference evidence="6" key="1">
    <citation type="submission" date="2020-03" db="EMBL/GenBank/DDBJ databases">
        <title>Genome of Pelagibius litoralis DSM 21314T.</title>
        <authorList>
            <person name="Wang G."/>
        </authorList>
    </citation>
    <scope>NUCLEOTIDE SEQUENCE</scope>
    <source>
        <strain evidence="6">DSM 21314</strain>
    </source>
</reference>
<dbReference type="EMBL" id="JAAQPH010000007">
    <property type="protein sequence ID" value="NIA69082.1"/>
    <property type="molecule type" value="Genomic_DNA"/>
</dbReference>
<dbReference type="InterPro" id="IPR013216">
    <property type="entry name" value="Methyltransf_11"/>
</dbReference>
<dbReference type="PANTHER" id="PTHR44307">
    <property type="entry name" value="PHOSPHOETHANOLAMINE METHYLTRANSFERASE"/>
    <property type="match status" value="1"/>
</dbReference>
<accession>A0A967C9G3</accession>
<feature type="domain" description="Methyltransferase type 11" evidence="5">
    <location>
        <begin position="99"/>
        <end position="196"/>
    </location>
</feature>
<comment type="caution">
    <text evidence="6">The sequence shown here is derived from an EMBL/GenBank/DDBJ whole genome shotgun (WGS) entry which is preliminary data.</text>
</comment>
<dbReference type="Gene3D" id="3.40.50.150">
    <property type="entry name" value="Vaccinia Virus protein VP39"/>
    <property type="match status" value="1"/>
</dbReference>
<sequence>MAQSANSGPLASTKARIPFWMRLKAWWEGYDLTLHEKKLIPFESGDLPAPEPGSPEWLSKRLEIMQEIWGDGMAGPGDAAYILKLVKPFALDPAHTVIEVGAGLGGATRVIAEHFDIWMTGLEADREVADAGMELSTMAGLAKRAPVHYFDVDHYEFRESSIDCVFSKEALFLVEDKKRLLAEIINMIKPRGQLLFTDYVLAEGANRKQLAEWAKGEPETPHLWTIKDYEAALTEARLDIRIKEDITDDVHKIITSSWANFLSSLRGRQMDKSTSDAVEEAVELWTRRTKAIDSGALRLCRFHALKKEGEKMLSDW</sequence>
<evidence type="ECO:0000313" key="6">
    <source>
        <dbReference type="EMBL" id="NIA69082.1"/>
    </source>
</evidence>
<dbReference type="PANTHER" id="PTHR44307:SF2">
    <property type="entry name" value="PHOSPHOETHANOLAMINE METHYLTRANSFERASE ISOFORM X1"/>
    <property type="match status" value="1"/>
</dbReference>
<evidence type="ECO:0000256" key="3">
    <source>
        <dbReference type="ARBA" id="ARBA00022679"/>
    </source>
</evidence>
<comment type="pathway">
    <text evidence="1">Lipid metabolism.</text>
</comment>
<protein>
    <submittedName>
        <fullName evidence="6">Methyltransferase domain-containing protein</fullName>
    </submittedName>
</protein>
<evidence type="ECO:0000256" key="1">
    <source>
        <dbReference type="ARBA" id="ARBA00005189"/>
    </source>
</evidence>
<proteinExistence type="predicted"/>
<gene>
    <name evidence="6" type="ORF">HBA54_10835</name>
</gene>
<dbReference type="Proteomes" id="UP000761264">
    <property type="component" value="Unassembled WGS sequence"/>
</dbReference>
<evidence type="ECO:0000256" key="2">
    <source>
        <dbReference type="ARBA" id="ARBA00022603"/>
    </source>
</evidence>
<keyword evidence="7" id="KW-1185">Reference proteome</keyword>
<evidence type="ECO:0000313" key="7">
    <source>
        <dbReference type="Proteomes" id="UP000761264"/>
    </source>
</evidence>
<dbReference type="GO" id="GO:0032259">
    <property type="term" value="P:methylation"/>
    <property type="evidence" value="ECO:0007669"/>
    <property type="project" value="UniProtKB-KW"/>
</dbReference>